<evidence type="ECO:0000313" key="2">
    <source>
        <dbReference type="Proteomes" id="UP000231279"/>
    </source>
</evidence>
<dbReference type="AlphaFoldDB" id="A0A2G9GVS1"/>
<organism evidence="1 2">
    <name type="scientific">Handroanthus impetiginosus</name>
    <dbReference type="NCBI Taxonomy" id="429701"/>
    <lineage>
        <taxon>Eukaryota</taxon>
        <taxon>Viridiplantae</taxon>
        <taxon>Streptophyta</taxon>
        <taxon>Embryophyta</taxon>
        <taxon>Tracheophyta</taxon>
        <taxon>Spermatophyta</taxon>
        <taxon>Magnoliopsida</taxon>
        <taxon>eudicotyledons</taxon>
        <taxon>Gunneridae</taxon>
        <taxon>Pentapetalae</taxon>
        <taxon>asterids</taxon>
        <taxon>lamiids</taxon>
        <taxon>Lamiales</taxon>
        <taxon>Bignoniaceae</taxon>
        <taxon>Crescentiina</taxon>
        <taxon>Tabebuia alliance</taxon>
        <taxon>Handroanthus</taxon>
    </lineage>
</organism>
<proteinExistence type="predicted"/>
<dbReference type="OrthoDB" id="910704at2759"/>
<gene>
    <name evidence="1" type="ORF">CDL12_18036</name>
</gene>
<dbReference type="PANTHER" id="PTHR35121">
    <property type="entry name" value="HOMEODOMAIN PROTEIN 8, PUTATIVE-RELATED"/>
    <property type="match status" value="1"/>
</dbReference>
<protein>
    <submittedName>
        <fullName evidence="1">Uncharacterized protein</fullName>
    </submittedName>
</protein>
<reference evidence="2" key="1">
    <citation type="journal article" date="2018" name="Gigascience">
        <title>Genome assembly of the Pink Ipe (Handroanthus impetiginosus, Bignoniaceae), a highly valued, ecologically keystone Neotropical timber forest tree.</title>
        <authorList>
            <person name="Silva-Junior O.B."/>
            <person name="Grattapaglia D."/>
            <person name="Novaes E."/>
            <person name="Collevatti R.G."/>
        </authorList>
    </citation>
    <scope>NUCLEOTIDE SEQUENCE [LARGE SCALE GENOMIC DNA]</scope>
    <source>
        <strain evidence="2">cv. UFG-1</strain>
    </source>
</reference>
<comment type="caution">
    <text evidence="1">The sequence shown here is derived from an EMBL/GenBank/DDBJ whole genome shotgun (WGS) entry which is preliminary data.</text>
</comment>
<keyword evidence="2" id="KW-1185">Reference proteome</keyword>
<name>A0A2G9GVS1_9LAMI</name>
<evidence type="ECO:0000313" key="1">
    <source>
        <dbReference type="EMBL" id="PIN09383.1"/>
    </source>
</evidence>
<accession>A0A2G9GVS1</accession>
<dbReference type="PANTHER" id="PTHR35121:SF4">
    <property type="entry name" value="SWIM-TYPE DOMAIN-CONTAINING PROTEIN"/>
    <property type="match status" value="1"/>
</dbReference>
<sequence>MAAGAANAMFRCVLDGSLSRCDMDIERRPYHRNCKCALHKQKGKCSSIGSQQRNVSFPKREFKDKCCSVSVSASTVSSRSSYVRSLSSTRIEFSYSRVQCEKVKISI</sequence>
<dbReference type="EMBL" id="NKXS01003548">
    <property type="protein sequence ID" value="PIN09383.1"/>
    <property type="molecule type" value="Genomic_DNA"/>
</dbReference>
<dbReference type="Proteomes" id="UP000231279">
    <property type="component" value="Unassembled WGS sequence"/>
</dbReference>